<dbReference type="EMBL" id="LTDL01000016">
    <property type="protein sequence ID" value="OAG31415.1"/>
    <property type="molecule type" value="Genomic_DNA"/>
</dbReference>
<feature type="chain" id="PRO_5008060407" evidence="2">
    <location>
        <begin position="17"/>
        <end position="232"/>
    </location>
</feature>
<dbReference type="GeneID" id="93648292"/>
<feature type="compositionally biased region" description="Low complexity" evidence="1">
    <location>
        <begin position="213"/>
        <end position="232"/>
    </location>
</feature>
<name>A0A177EHG8_9MICR</name>
<dbReference type="OrthoDB" id="1870062at2759"/>
<dbReference type="Proteomes" id="UP000185944">
    <property type="component" value="Unassembled WGS sequence"/>
</dbReference>
<evidence type="ECO:0000313" key="4">
    <source>
        <dbReference type="Proteomes" id="UP000185944"/>
    </source>
</evidence>
<comment type="caution">
    <text evidence="3">The sequence shown here is derived from an EMBL/GenBank/DDBJ whole genome shotgun (WGS) entry which is preliminary data.</text>
</comment>
<evidence type="ECO:0000256" key="1">
    <source>
        <dbReference type="SAM" id="MobiDB-lite"/>
    </source>
</evidence>
<gene>
    <name evidence="3" type="ORF">NEDG_01942</name>
</gene>
<feature type="region of interest" description="Disordered" evidence="1">
    <location>
        <begin position="193"/>
        <end position="232"/>
    </location>
</feature>
<protein>
    <submittedName>
        <fullName evidence="3">Uncharacterized protein</fullName>
    </submittedName>
</protein>
<dbReference type="RefSeq" id="XP_067545090.1">
    <property type="nucleotide sequence ID" value="XM_067689360.1"/>
</dbReference>
<accession>A0A177EHG8</accession>
<feature type="signal peptide" evidence="2">
    <location>
        <begin position="1"/>
        <end position="16"/>
    </location>
</feature>
<dbReference type="VEuPathDB" id="MicrosporidiaDB:NEDG_01942"/>
<proteinExistence type="predicted"/>
<evidence type="ECO:0000313" key="3">
    <source>
        <dbReference type="EMBL" id="OAG31415.1"/>
    </source>
</evidence>
<reference evidence="3 4" key="1">
    <citation type="submission" date="2016-02" db="EMBL/GenBank/DDBJ databases">
        <title>Discovery of a natural microsporidian pathogen with a broad tissue tropism in Caenorhabditis elegans.</title>
        <authorList>
            <person name="Luallen R.J."/>
            <person name="Reinke A.W."/>
            <person name="Tong L."/>
            <person name="Botts M.R."/>
            <person name="Felix M.-A."/>
            <person name="Troemel E.R."/>
        </authorList>
    </citation>
    <scope>NUCLEOTIDE SEQUENCE [LARGE SCALE GENOMIC DNA]</scope>
    <source>
        <strain evidence="3 4">JUm2807</strain>
    </source>
</reference>
<keyword evidence="4" id="KW-1185">Reference proteome</keyword>
<keyword evidence="2" id="KW-0732">Signal</keyword>
<sequence>MIHAVVCLLWALGVWADIEKMDHIYYRVVSVPEDVAMQMPEPGTGISVDGLVHEFFLSEEREELNKNTSLIDRIDKILGLTEEKLAHVEGSTKIVVQPFKGIHLETDEGVVNVGQYTSTFEKKGEIIQQYTRGDRCDICQDKKWKGTVIYKPDTGPLQVTGPIESSTCNYQLIIKGSALADVERYKVLTHTKHLPSSQGVSQGSQGATDMHHPNTGPGTAPGPEGTLPPLTQ</sequence>
<feature type="compositionally biased region" description="Low complexity" evidence="1">
    <location>
        <begin position="196"/>
        <end position="206"/>
    </location>
</feature>
<organism evidence="3 4">
    <name type="scientific">Nematocida displodere</name>
    <dbReference type="NCBI Taxonomy" id="1805483"/>
    <lineage>
        <taxon>Eukaryota</taxon>
        <taxon>Fungi</taxon>
        <taxon>Fungi incertae sedis</taxon>
        <taxon>Microsporidia</taxon>
        <taxon>Nematocida</taxon>
    </lineage>
</organism>
<dbReference type="AlphaFoldDB" id="A0A177EHG8"/>
<evidence type="ECO:0000256" key="2">
    <source>
        <dbReference type="SAM" id="SignalP"/>
    </source>
</evidence>